<dbReference type="Gene3D" id="3.30.9.10">
    <property type="entry name" value="D-Amino Acid Oxidase, subunit A, domain 2"/>
    <property type="match status" value="1"/>
</dbReference>
<organism evidence="3">
    <name type="scientific">marine metagenome</name>
    <dbReference type="NCBI Taxonomy" id="408172"/>
    <lineage>
        <taxon>unclassified sequences</taxon>
        <taxon>metagenomes</taxon>
        <taxon>ecological metagenomes</taxon>
    </lineage>
</organism>
<reference evidence="3" key="1">
    <citation type="submission" date="2018-05" db="EMBL/GenBank/DDBJ databases">
        <authorList>
            <person name="Lanie J.A."/>
            <person name="Ng W.-L."/>
            <person name="Kazmierczak K.M."/>
            <person name="Andrzejewski T.M."/>
            <person name="Davidsen T.M."/>
            <person name="Wayne K.J."/>
            <person name="Tettelin H."/>
            <person name="Glass J.I."/>
            <person name="Rusch D."/>
            <person name="Podicherti R."/>
            <person name="Tsui H.-C.T."/>
            <person name="Winkler M.E."/>
        </authorList>
    </citation>
    <scope>NUCLEOTIDE SEQUENCE</scope>
</reference>
<dbReference type="InterPro" id="IPR002938">
    <property type="entry name" value="FAD-bd"/>
</dbReference>
<dbReference type="Pfam" id="PF01494">
    <property type="entry name" value="FAD_binding_3"/>
    <property type="match status" value="1"/>
</dbReference>
<dbReference type="GO" id="GO:0008688">
    <property type="term" value="F:3-(3-hydroxyphenyl)propionate hydroxylase activity"/>
    <property type="evidence" value="ECO:0007669"/>
    <property type="project" value="TreeGrafter"/>
</dbReference>
<dbReference type="SUPFAM" id="SSF51905">
    <property type="entry name" value="FAD/NAD(P)-binding domain"/>
    <property type="match status" value="1"/>
</dbReference>
<dbReference type="PANTHER" id="PTHR43476">
    <property type="entry name" value="3-(3-HYDROXY-PHENYL)PROPIONATE/3-HYDROXYCINNAMIC ACID HYDROXYLASE"/>
    <property type="match status" value="1"/>
</dbReference>
<sequence>MKTDCDVVVVGLGPAGTLTSLLLSDSSIKVIGIDKEKEIYSLPRAVTIDDEGLRTLQRLNLENIYLENGTAIEGAYFLDDKLQKLSGMDVPANFLTSNGWMPNLMFHQPFTDALLREELLKSSCFIKLETELIEIVPIENYYIVKTLNLTNGKEDSFTAKYVVGADGASSKVRNLMEFDQEDLDYDKNWLVVDVKLKVENTLPTFAAQICDPKRICTYIPAHLPFRRWEFILLEGESKEEMLKETKIQKLISPWLRPNEYEIIRAAVYRFHSLLTTRFKKGNCFVIGDAAHQNPPFMGQGMMSGYRDALNLSWKLISVIINSLPKELLESYEEERKPHSRFVVDGSAAIGKLMSAYAEAIAKGNPSDVPQELVDRGYGSFSLPPLEKGLFYKGYSDSDSMAGSLFPQPLTMEGTMCKERLDSLLGKGFCVVSTEEVELMPYQKKFYKIINANFLVIEKSMLNENPWLNNVMSKNDIYILRPDRHIFGSTSDKITFEDLTEDLRERLSL</sequence>
<dbReference type="Gene3D" id="3.50.50.60">
    <property type="entry name" value="FAD/NAD(P)-binding domain"/>
    <property type="match status" value="1"/>
</dbReference>
<gene>
    <name evidence="3" type="ORF">METZ01_LOCUS115756</name>
</gene>
<dbReference type="InterPro" id="IPR036188">
    <property type="entry name" value="FAD/NAD-bd_sf"/>
</dbReference>
<dbReference type="GO" id="GO:0019622">
    <property type="term" value="P:3-(3-hydroxy)phenylpropionate catabolic process"/>
    <property type="evidence" value="ECO:0007669"/>
    <property type="project" value="TreeGrafter"/>
</dbReference>
<evidence type="ECO:0000313" key="3">
    <source>
        <dbReference type="EMBL" id="SVA62902.1"/>
    </source>
</evidence>
<accession>A0A381XEE3</accession>
<dbReference type="PANTHER" id="PTHR43476:SF3">
    <property type="entry name" value="FAD-BINDING MONOOXYGENASE"/>
    <property type="match status" value="1"/>
</dbReference>
<keyword evidence="1" id="KW-0560">Oxidoreductase</keyword>
<dbReference type="InterPro" id="IPR050631">
    <property type="entry name" value="PheA/TfdB_FAD_monoxygenase"/>
</dbReference>
<feature type="domain" description="FAD-binding" evidence="2">
    <location>
        <begin position="4"/>
        <end position="345"/>
    </location>
</feature>
<dbReference type="AlphaFoldDB" id="A0A381XEE3"/>
<protein>
    <recommendedName>
        <fullName evidence="2">FAD-binding domain-containing protein</fullName>
    </recommendedName>
</protein>
<dbReference type="EMBL" id="UINC01014816">
    <property type="protein sequence ID" value="SVA62902.1"/>
    <property type="molecule type" value="Genomic_DNA"/>
</dbReference>
<name>A0A381XEE3_9ZZZZ</name>
<evidence type="ECO:0000256" key="1">
    <source>
        <dbReference type="ARBA" id="ARBA00023002"/>
    </source>
</evidence>
<dbReference type="NCBIfam" id="NF004829">
    <property type="entry name" value="PRK06183.1-3"/>
    <property type="match status" value="1"/>
</dbReference>
<dbReference type="PRINTS" id="PR00420">
    <property type="entry name" value="RNGMNOXGNASE"/>
</dbReference>
<dbReference type="GO" id="GO:0071949">
    <property type="term" value="F:FAD binding"/>
    <property type="evidence" value="ECO:0007669"/>
    <property type="project" value="InterPro"/>
</dbReference>
<evidence type="ECO:0000259" key="2">
    <source>
        <dbReference type="Pfam" id="PF01494"/>
    </source>
</evidence>
<proteinExistence type="predicted"/>